<reference evidence="6 7" key="1">
    <citation type="submission" date="2021-05" db="EMBL/GenBank/DDBJ databases">
        <title>Novel Bacillus species.</title>
        <authorList>
            <person name="Liu G."/>
        </authorList>
    </citation>
    <scope>NUCLEOTIDE SEQUENCE [LARGE SCALE GENOMIC DNA]</scope>
    <source>
        <strain evidence="7">FJAT-49780</strain>
    </source>
</reference>
<gene>
    <name evidence="6" type="ORF">KHA97_11260</name>
</gene>
<keyword evidence="4" id="KW-0788">Thiol protease</keyword>
<dbReference type="Proteomes" id="UP000681414">
    <property type="component" value="Unassembled WGS sequence"/>
</dbReference>
<feature type="domain" description="NlpC/P60" evidence="5">
    <location>
        <begin position="410"/>
        <end position="532"/>
    </location>
</feature>
<proteinExistence type="inferred from homology"/>
<keyword evidence="3" id="KW-0378">Hydrolase</keyword>
<name>A0A942YIR7_9BACI</name>
<feature type="domain" description="NlpC/P60" evidence="5">
    <location>
        <begin position="282"/>
        <end position="406"/>
    </location>
</feature>
<evidence type="ECO:0000256" key="3">
    <source>
        <dbReference type="ARBA" id="ARBA00022801"/>
    </source>
</evidence>
<evidence type="ECO:0000313" key="7">
    <source>
        <dbReference type="Proteomes" id="UP000681414"/>
    </source>
</evidence>
<comment type="similarity">
    <text evidence="1">Belongs to the peptidase C40 family.</text>
</comment>
<comment type="caution">
    <text evidence="6">The sequence shown here is derived from an EMBL/GenBank/DDBJ whole genome shotgun (WGS) entry which is preliminary data.</text>
</comment>
<dbReference type="InterPro" id="IPR038765">
    <property type="entry name" value="Papain-like_cys_pep_sf"/>
</dbReference>
<dbReference type="Pfam" id="PF00877">
    <property type="entry name" value="NLPC_P60"/>
    <property type="match status" value="4"/>
</dbReference>
<dbReference type="InterPro" id="IPR051202">
    <property type="entry name" value="Peptidase_C40"/>
</dbReference>
<protein>
    <submittedName>
        <fullName evidence="6">C40 family peptidase</fullName>
    </submittedName>
</protein>
<dbReference type="PANTHER" id="PTHR47053">
    <property type="entry name" value="MUREIN DD-ENDOPEPTIDASE MEPH-RELATED"/>
    <property type="match status" value="1"/>
</dbReference>
<evidence type="ECO:0000259" key="5">
    <source>
        <dbReference type="PROSITE" id="PS51935"/>
    </source>
</evidence>
<accession>A0A942YIR7</accession>
<keyword evidence="2" id="KW-0645">Protease</keyword>
<dbReference type="SUPFAM" id="SSF54001">
    <property type="entry name" value="Cysteine proteinases"/>
    <property type="match status" value="4"/>
</dbReference>
<keyword evidence="7" id="KW-1185">Reference proteome</keyword>
<feature type="domain" description="NlpC/P60" evidence="5">
    <location>
        <begin position="154"/>
        <end position="277"/>
    </location>
</feature>
<dbReference type="InterPro" id="IPR000064">
    <property type="entry name" value="NLP_P60_dom"/>
</dbReference>
<dbReference type="EMBL" id="JAGYPG010000002">
    <property type="protein sequence ID" value="MBS4195636.1"/>
    <property type="molecule type" value="Genomic_DNA"/>
</dbReference>
<dbReference type="RefSeq" id="WP_213124839.1">
    <property type="nucleotide sequence ID" value="NZ_JAGYPG010000002.1"/>
</dbReference>
<organism evidence="6 7">
    <name type="scientific">Lederbergia citri</name>
    <dbReference type="NCBI Taxonomy" id="2833580"/>
    <lineage>
        <taxon>Bacteria</taxon>
        <taxon>Bacillati</taxon>
        <taxon>Bacillota</taxon>
        <taxon>Bacilli</taxon>
        <taxon>Bacillales</taxon>
        <taxon>Bacillaceae</taxon>
        <taxon>Lederbergia</taxon>
    </lineage>
</organism>
<feature type="domain" description="NlpC/P60" evidence="5">
    <location>
        <begin position="26"/>
        <end position="149"/>
    </location>
</feature>
<dbReference type="AlphaFoldDB" id="A0A942YIR7"/>
<evidence type="ECO:0000313" key="6">
    <source>
        <dbReference type="EMBL" id="MBS4195636.1"/>
    </source>
</evidence>
<dbReference type="PROSITE" id="PS51935">
    <property type="entry name" value="NLPC_P60"/>
    <property type="match status" value="4"/>
</dbReference>
<evidence type="ECO:0000256" key="1">
    <source>
        <dbReference type="ARBA" id="ARBA00007074"/>
    </source>
</evidence>
<dbReference type="GO" id="GO:0006508">
    <property type="term" value="P:proteolysis"/>
    <property type="evidence" value="ECO:0007669"/>
    <property type="project" value="UniProtKB-KW"/>
</dbReference>
<evidence type="ECO:0000256" key="2">
    <source>
        <dbReference type="ARBA" id="ARBA00022670"/>
    </source>
</evidence>
<dbReference type="GO" id="GO:0008234">
    <property type="term" value="F:cysteine-type peptidase activity"/>
    <property type="evidence" value="ECO:0007669"/>
    <property type="project" value="UniProtKB-KW"/>
</dbReference>
<sequence length="533" mass="58832">MKTKYIFMMTMMIILVVFNGVKESQAATENPLLIEANKYIGAPYLYGGESPQGFDSSGFVKYIFDQTYNQAMPRTAQKQYGVGTAVARNSLLPGDLVFFGSSETNITHVAFYKGNDQLIHVTVSQGVSITSFEKSAYWSANYVGARRVSKLPAATIDNTIVKEALKYEGTPYLYGGTTPNGFDSSGFTQYVINQTLGFKLPRTAQQQFAMGTEVARKSLEPGDLVFFGSNTSNITHVAIYKGNDELIHATVSQGVTITSFEKSAYWSSNFVGAKRITGAPVIDANNPLVKEALKYKGIPYVFGGENPEEGFDCSSFVRYVYEKALGIYLPRSTDQQWQVGKKIEMADIQSGDVIFFSDTYREGISHEGIYIGDNQFIHATRGDAVTISYLSSEYWQSKFTGVRRFTGLTIPKENPIVAEATKFIGEVPYVNGGTDPNTGFDVSGFVQYVYKHAANIDIPRWGDQQMLIGESVERSNLQPGDIVFFKLTAINPAIYIGNNQVVHVTVSDGVRITNIKTNTSWSSKYIGAVRVVK</sequence>
<dbReference type="PANTHER" id="PTHR47053:SF1">
    <property type="entry name" value="MUREIN DD-ENDOPEPTIDASE MEPH-RELATED"/>
    <property type="match status" value="1"/>
</dbReference>
<dbReference type="Gene3D" id="3.90.1720.10">
    <property type="entry name" value="endopeptidase domain like (from Nostoc punctiforme)"/>
    <property type="match status" value="4"/>
</dbReference>
<evidence type="ECO:0000256" key="4">
    <source>
        <dbReference type="ARBA" id="ARBA00022807"/>
    </source>
</evidence>